<dbReference type="InterPro" id="IPR050488">
    <property type="entry name" value="Ig_Fc_receptor"/>
</dbReference>
<dbReference type="SMART" id="SM00409">
    <property type="entry name" value="IG"/>
    <property type="match status" value="2"/>
</dbReference>
<evidence type="ECO:0000313" key="5">
    <source>
        <dbReference type="Ensembl" id="ENSZLMP00000016515.1"/>
    </source>
</evidence>
<keyword evidence="6" id="KW-1185">Reference proteome</keyword>
<sequence>GDRDVAKGTLWLGQLPVVALAGWCPLSPAGAQTTQLLLEPPWRPAVLWDRVTLTCQGLGTASDTTWYKNGQRWGQNRRNRFIVTESGTYKCQRPGSGDLGEPLRGTELSLSPLQLHHSGRYHCKSSVRLWPSLSSPMTVTVHALHLLWAHFSSLGSTCPTKTPPMSLTVPWFPPPSTWVPLSRVFVWAQPPGGQVALGDRLVLSCEVAMGTGPLSFTWHRGGSGTPFGTSPRLELQHVGVNDSSQYHCRASNGDSVAKNVPLNVTVLGEWDL</sequence>
<feature type="domain" description="Ig-like" evidence="4">
    <location>
        <begin position="49"/>
        <end position="140"/>
    </location>
</feature>
<dbReference type="InterPro" id="IPR003598">
    <property type="entry name" value="Ig_sub2"/>
</dbReference>
<dbReference type="GO" id="GO:0006955">
    <property type="term" value="P:immune response"/>
    <property type="evidence" value="ECO:0007669"/>
    <property type="project" value="TreeGrafter"/>
</dbReference>
<feature type="signal peptide" evidence="3">
    <location>
        <begin position="1"/>
        <end position="31"/>
    </location>
</feature>
<evidence type="ECO:0000256" key="2">
    <source>
        <dbReference type="ARBA" id="ARBA00023157"/>
    </source>
</evidence>
<dbReference type="InterPro" id="IPR036179">
    <property type="entry name" value="Ig-like_dom_sf"/>
</dbReference>
<accession>A0A8D2PV78</accession>
<dbReference type="GO" id="GO:0009897">
    <property type="term" value="C:external side of plasma membrane"/>
    <property type="evidence" value="ECO:0007669"/>
    <property type="project" value="TreeGrafter"/>
</dbReference>
<dbReference type="InterPro" id="IPR007110">
    <property type="entry name" value="Ig-like_dom"/>
</dbReference>
<dbReference type="InterPro" id="IPR013783">
    <property type="entry name" value="Ig-like_fold"/>
</dbReference>
<dbReference type="GO" id="GO:0007166">
    <property type="term" value="P:cell surface receptor signaling pathway"/>
    <property type="evidence" value="ECO:0007669"/>
    <property type="project" value="TreeGrafter"/>
</dbReference>
<dbReference type="PROSITE" id="PS50835">
    <property type="entry name" value="IG_LIKE"/>
    <property type="match status" value="2"/>
</dbReference>
<dbReference type="SMART" id="SM00408">
    <property type="entry name" value="IGc2"/>
    <property type="match status" value="2"/>
</dbReference>
<dbReference type="Gene3D" id="2.60.40.10">
    <property type="entry name" value="Immunoglobulins"/>
    <property type="match status" value="2"/>
</dbReference>
<name>A0A8D2PV78_ZOSLA</name>
<dbReference type="PANTHER" id="PTHR11481">
    <property type="entry name" value="IMMUNOGLOBULIN FC RECEPTOR"/>
    <property type="match status" value="1"/>
</dbReference>
<evidence type="ECO:0000256" key="3">
    <source>
        <dbReference type="SAM" id="SignalP"/>
    </source>
</evidence>
<dbReference type="GO" id="GO:0004888">
    <property type="term" value="F:transmembrane signaling receptor activity"/>
    <property type="evidence" value="ECO:0007669"/>
    <property type="project" value="TreeGrafter"/>
</dbReference>
<reference evidence="5" key="2">
    <citation type="submission" date="2025-09" db="UniProtKB">
        <authorList>
            <consortium name="Ensembl"/>
        </authorList>
    </citation>
    <scope>IDENTIFICATION</scope>
</reference>
<evidence type="ECO:0000259" key="4">
    <source>
        <dbReference type="PROSITE" id="PS50835"/>
    </source>
</evidence>
<protein>
    <recommendedName>
        <fullName evidence="4">Ig-like domain-containing protein</fullName>
    </recommendedName>
</protein>
<dbReference type="AlphaFoldDB" id="A0A8D2PV78"/>
<evidence type="ECO:0000256" key="1">
    <source>
        <dbReference type="ARBA" id="ARBA00022729"/>
    </source>
</evidence>
<organism evidence="5 6">
    <name type="scientific">Zosterops lateralis melanops</name>
    <dbReference type="NCBI Taxonomy" id="1220523"/>
    <lineage>
        <taxon>Eukaryota</taxon>
        <taxon>Metazoa</taxon>
        <taxon>Chordata</taxon>
        <taxon>Craniata</taxon>
        <taxon>Vertebrata</taxon>
        <taxon>Euteleostomi</taxon>
        <taxon>Archelosauria</taxon>
        <taxon>Archosauria</taxon>
        <taxon>Dinosauria</taxon>
        <taxon>Saurischia</taxon>
        <taxon>Theropoda</taxon>
        <taxon>Coelurosauria</taxon>
        <taxon>Aves</taxon>
        <taxon>Neognathae</taxon>
        <taxon>Neoaves</taxon>
        <taxon>Telluraves</taxon>
        <taxon>Australaves</taxon>
        <taxon>Passeriformes</taxon>
        <taxon>Sylvioidea</taxon>
        <taxon>Zosteropidae</taxon>
        <taxon>Zosterops</taxon>
    </lineage>
</organism>
<dbReference type="Proteomes" id="UP000694401">
    <property type="component" value="Unassembled WGS sequence"/>
</dbReference>
<keyword evidence="1 3" id="KW-0732">Signal</keyword>
<evidence type="ECO:0000313" key="6">
    <source>
        <dbReference type="Proteomes" id="UP000694401"/>
    </source>
</evidence>
<reference evidence="5" key="1">
    <citation type="submission" date="2025-08" db="UniProtKB">
        <authorList>
            <consortium name="Ensembl"/>
        </authorList>
    </citation>
    <scope>IDENTIFICATION</scope>
</reference>
<dbReference type="Ensembl" id="ENSZLMT00000016970.1">
    <property type="protein sequence ID" value="ENSZLMP00000016515.1"/>
    <property type="gene ID" value="ENSZLMG00000011481.1"/>
</dbReference>
<feature type="domain" description="Ig-like" evidence="4">
    <location>
        <begin position="174"/>
        <end position="265"/>
    </location>
</feature>
<feature type="chain" id="PRO_5034286670" description="Ig-like domain-containing protein" evidence="3">
    <location>
        <begin position="32"/>
        <end position="272"/>
    </location>
</feature>
<proteinExistence type="predicted"/>
<dbReference type="InterPro" id="IPR003599">
    <property type="entry name" value="Ig_sub"/>
</dbReference>
<dbReference type="SUPFAM" id="SSF48726">
    <property type="entry name" value="Immunoglobulin"/>
    <property type="match status" value="2"/>
</dbReference>
<dbReference type="Pfam" id="PF13927">
    <property type="entry name" value="Ig_3"/>
    <property type="match status" value="1"/>
</dbReference>
<dbReference type="PANTHER" id="PTHR11481:SF62">
    <property type="entry name" value="FC RECEPTOR-LIKE PROTEIN 6"/>
    <property type="match status" value="1"/>
</dbReference>
<keyword evidence="2" id="KW-1015">Disulfide bond</keyword>